<sequence>MNATGLLLLMGLALCLELFLLGPTSCAPLSEELEAPSPIKEIGGLAAFAYSRKKLPKKQGQKNLIMPLSKNMTRRQRMEYADNCEPLGMVCKFAEQCCTRVCMVATKRCSYVGNS</sequence>
<accession>A0A6I8V3B0</accession>
<organism evidence="2 3">
    <name type="scientific">Drosophila pseudoobscura pseudoobscura</name>
    <name type="common">Fruit fly</name>
    <dbReference type="NCBI Taxonomy" id="46245"/>
    <lineage>
        <taxon>Eukaryota</taxon>
        <taxon>Metazoa</taxon>
        <taxon>Ecdysozoa</taxon>
        <taxon>Arthropoda</taxon>
        <taxon>Hexapoda</taxon>
        <taxon>Insecta</taxon>
        <taxon>Pterygota</taxon>
        <taxon>Neoptera</taxon>
        <taxon>Endopterygota</taxon>
        <taxon>Diptera</taxon>
        <taxon>Brachycera</taxon>
        <taxon>Muscomorpha</taxon>
        <taxon>Ephydroidea</taxon>
        <taxon>Drosophilidae</taxon>
        <taxon>Drosophila</taxon>
        <taxon>Sophophora</taxon>
    </lineage>
</organism>
<gene>
    <name evidence="3" type="primary">LOC6896964</name>
</gene>
<proteinExistence type="predicted"/>
<feature type="chain" id="PRO_5026222305" evidence="1">
    <location>
        <begin position="27"/>
        <end position="115"/>
    </location>
</feature>
<dbReference type="Proteomes" id="UP000001819">
    <property type="component" value="Chromosome 2"/>
</dbReference>
<evidence type="ECO:0000313" key="2">
    <source>
        <dbReference type="Proteomes" id="UP000001819"/>
    </source>
</evidence>
<reference evidence="2" key="1">
    <citation type="submission" date="2024-06" db="UniProtKB">
        <authorList>
            <consortium name="RefSeq"/>
        </authorList>
    </citation>
    <scope>NUCLEOTIDE SEQUENCE [LARGE SCALE GENOMIC DNA]</scope>
    <source>
        <strain evidence="2">MV2-25</strain>
    </source>
</reference>
<keyword evidence="1" id="KW-0732">Signal</keyword>
<feature type="signal peptide" evidence="1">
    <location>
        <begin position="1"/>
        <end position="26"/>
    </location>
</feature>
<dbReference type="AlphaFoldDB" id="A0A6I8V3B0"/>
<dbReference type="KEGG" id="dpo:6896964"/>
<protein>
    <submittedName>
        <fullName evidence="3">Uncharacterized protein</fullName>
    </submittedName>
</protein>
<dbReference type="InParanoid" id="A0A6I8V3B0"/>
<evidence type="ECO:0000313" key="3">
    <source>
        <dbReference type="RefSeq" id="XP_002137149.2"/>
    </source>
</evidence>
<name>A0A6I8V3B0_DROPS</name>
<evidence type="ECO:0000256" key="1">
    <source>
        <dbReference type="SAM" id="SignalP"/>
    </source>
</evidence>
<dbReference type="RefSeq" id="XP_002137149.2">
    <property type="nucleotide sequence ID" value="XM_002137113.3"/>
</dbReference>
<reference evidence="3" key="2">
    <citation type="submission" date="2025-08" db="UniProtKB">
        <authorList>
            <consortium name="RefSeq"/>
        </authorList>
    </citation>
    <scope>IDENTIFICATION</scope>
    <source>
        <strain evidence="3">MV-25-SWS-2005</strain>
        <tissue evidence="3">Whole body</tissue>
    </source>
</reference>
<keyword evidence="2" id="KW-1185">Reference proteome</keyword>